<accession>K2GIF1</accession>
<dbReference type="AlphaFoldDB" id="K2GIF1"/>
<reference evidence="1" key="1">
    <citation type="journal article" date="2012" name="Science">
        <title>Fermentation, hydrogen, and sulfur metabolism in multiple uncultivated bacterial phyla.</title>
        <authorList>
            <person name="Wrighton K.C."/>
            <person name="Thomas B.C."/>
            <person name="Sharon I."/>
            <person name="Miller C.S."/>
            <person name="Castelle C.J."/>
            <person name="VerBerkmoes N.C."/>
            <person name="Wilkins M.J."/>
            <person name="Hettich R.L."/>
            <person name="Lipton M.S."/>
            <person name="Williams K.H."/>
            <person name="Long P.E."/>
            <person name="Banfield J.F."/>
        </authorList>
    </citation>
    <scope>NUCLEOTIDE SEQUENCE [LARGE SCALE GENOMIC DNA]</scope>
</reference>
<feature type="non-terminal residue" evidence="1">
    <location>
        <position position="41"/>
    </location>
</feature>
<gene>
    <name evidence="1" type="ORF">ACD_2C00026G0002</name>
</gene>
<sequence>MPFWLMIKLCHSRLDRESSFIIIRHCERSVAICLPAGRSSF</sequence>
<protein>
    <submittedName>
        <fullName evidence="1">Uncharacterized protein</fullName>
    </submittedName>
</protein>
<comment type="caution">
    <text evidence="1">The sequence shown here is derived from an EMBL/GenBank/DDBJ whole genome shotgun (WGS) entry which is preliminary data.</text>
</comment>
<organism evidence="1">
    <name type="scientific">uncultured bacterium</name>
    <name type="common">gcode 4</name>
    <dbReference type="NCBI Taxonomy" id="1234023"/>
    <lineage>
        <taxon>Bacteria</taxon>
        <taxon>environmental samples</taxon>
    </lineage>
</organism>
<dbReference type="EMBL" id="AMFJ01000026">
    <property type="protein sequence ID" value="EKE30209.1"/>
    <property type="molecule type" value="Genomic_DNA"/>
</dbReference>
<evidence type="ECO:0000313" key="1">
    <source>
        <dbReference type="EMBL" id="EKE30209.1"/>
    </source>
</evidence>
<name>K2GIF1_9BACT</name>
<proteinExistence type="predicted"/>